<evidence type="ECO:0000256" key="2">
    <source>
        <dbReference type="HAMAP-Rule" id="MF_00755"/>
    </source>
</evidence>
<dbReference type="GO" id="GO:0030677">
    <property type="term" value="C:ribonuclease P complex"/>
    <property type="evidence" value="ECO:0007669"/>
    <property type="project" value="UniProtKB-UniRule"/>
</dbReference>
<dbReference type="AlphaFoldDB" id="A0A4P9TIW6"/>
<comment type="function">
    <text evidence="2">Part of ribonuclease P, a protein complex that generates mature tRNA molecules by cleaving their 5'-ends.</text>
</comment>
<dbReference type="HAMAP" id="MF_00755">
    <property type="entry name" value="RNase_P_2"/>
    <property type="match status" value="1"/>
</dbReference>
<organism evidence="3 4">
    <name type="scientific">Natrinema pallidum</name>
    <dbReference type="NCBI Taxonomy" id="69527"/>
    <lineage>
        <taxon>Archaea</taxon>
        <taxon>Methanobacteriati</taxon>
        <taxon>Methanobacteriota</taxon>
        <taxon>Stenosarchaea group</taxon>
        <taxon>Halobacteria</taxon>
        <taxon>Halobacteriales</taxon>
        <taxon>Natrialbaceae</taxon>
        <taxon>Natrinema</taxon>
    </lineage>
</organism>
<comment type="catalytic activity">
    <reaction evidence="2">
        <text>Endonucleolytic cleavage of RNA, removing 5'-extranucleotides from tRNA precursor.</text>
        <dbReference type="EC" id="3.1.26.5"/>
    </reaction>
</comment>
<dbReference type="EC" id="3.1.26.5" evidence="2"/>
<dbReference type="GO" id="GO:0001682">
    <property type="term" value="P:tRNA 5'-leader removal"/>
    <property type="evidence" value="ECO:0007669"/>
    <property type="project" value="UniProtKB-UniRule"/>
</dbReference>
<dbReference type="Gene3D" id="3.30.70.3250">
    <property type="entry name" value="Ribonuclease P, Pop5 subunit"/>
    <property type="match status" value="1"/>
</dbReference>
<keyword evidence="2" id="KW-0963">Cytoplasm</keyword>
<dbReference type="InterPro" id="IPR038085">
    <property type="entry name" value="Rnp2-like_sf"/>
</dbReference>
<comment type="similarity">
    <text evidence="2">Belongs to the eukaryotic/archaeal RNase P protein component 2 family.</text>
</comment>
<evidence type="ECO:0000313" key="3">
    <source>
        <dbReference type="EMBL" id="QCW03800.1"/>
    </source>
</evidence>
<proteinExistence type="inferred from homology"/>
<keyword evidence="2" id="KW-0378">Hydrolase</keyword>
<dbReference type="GO" id="GO:0005737">
    <property type="term" value="C:cytoplasm"/>
    <property type="evidence" value="ECO:0007669"/>
    <property type="project" value="UniProtKB-SubCell"/>
</dbReference>
<evidence type="ECO:0000313" key="4">
    <source>
        <dbReference type="Proteomes" id="UP000307562"/>
    </source>
</evidence>
<dbReference type="SUPFAM" id="SSF160350">
    <property type="entry name" value="Rnp2-like"/>
    <property type="match status" value="1"/>
</dbReference>
<protein>
    <recommendedName>
        <fullName evidence="2">Ribonuclease P protein component 2</fullName>
        <shortName evidence="2">RNase P component 2</shortName>
        <ecNumber evidence="2">3.1.26.5</ecNumber>
    </recommendedName>
    <alternativeName>
        <fullName evidence="2">Pop5</fullName>
    </alternativeName>
</protein>
<reference evidence="4" key="1">
    <citation type="submission" date="2019-05" db="EMBL/GenBank/DDBJ databases">
        <title>Complete Genome Sequence and Methylation Pattern of the Halophilic Archaeon Natrinema pallidum BOL6-1.</title>
        <authorList>
            <person name="DasSarma P."/>
            <person name="DasSarma B.P."/>
            <person name="DasSarma S.L."/>
            <person name="Martinez F.L."/>
            <person name="Guzman D."/>
            <person name="Roberts R.J."/>
            <person name="DasSarma S."/>
        </authorList>
    </citation>
    <scope>NUCLEOTIDE SEQUENCE [LARGE SCALE GENOMIC DNA]</scope>
    <source>
        <strain evidence="4">BOL6-1</strain>
    </source>
</reference>
<accession>A0A4P9TIW6</accession>
<dbReference type="GeneID" id="96156602"/>
<name>A0A4P9TIW6_9EURY</name>
<sequence>MKHLPKHLRPRWRYLAVELETWPDERIGRRSFQRELWYAGQNLLGDPGSADADLTVVRFEFADGTGDAVVKARRGETEPARAALACIDGIDGAPVGVRVRGISGTIRAAEENYLGRDRQDLGERNVVFGNEERAAVLRDDVGDVRFDEAFVGATDLDYHLV</sequence>
<dbReference type="Pfam" id="PF01900">
    <property type="entry name" value="RNase_P_Rpp14"/>
    <property type="match status" value="1"/>
</dbReference>
<dbReference type="GO" id="GO:0004526">
    <property type="term" value="F:ribonuclease P activity"/>
    <property type="evidence" value="ECO:0007669"/>
    <property type="project" value="UniProtKB-UniRule"/>
</dbReference>
<dbReference type="Proteomes" id="UP000307562">
    <property type="component" value="Chromosome"/>
</dbReference>
<comment type="subcellular location">
    <subcellularLocation>
        <location evidence="2">Cytoplasm</location>
    </subcellularLocation>
</comment>
<keyword evidence="2" id="KW-0255">Endonuclease</keyword>
<comment type="subunit">
    <text evidence="2">Consists of a catalytic RNA component and at least 4-5 protein subunits.</text>
</comment>
<evidence type="ECO:0000256" key="1">
    <source>
        <dbReference type="ARBA" id="ARBA00022694"/>
    </source>
</evidence>
<keyword evidence="1 2" id="KW-0819">tRNA processing</keyword>
<dbReference type="EMBL" id="CP040637">
    <property type="protein sequence ID" value="QCW03800.1"/>
    <property type="molecule type" value="Genomic_DNA"/>
</dbReference>
<keyword evidence="2" id="KW-0540">Nuclease</keyword>
<dbReference type="KEGG" id="npl:FGF80_11370"/>
<gene>
    <name evidence="2" type="primary">rnp2</name>
    <name evidence="3" type="ORF">FGF80_11370</name>
</gene>
<keyword evidence="4" id="KW-1185">Reference proteome</keyword>
<dbReference type="InterPro" id="IPR002759">
    <property type="entry name" value="Pop5/Rpp14/Rnp2-like"/>
</dbReference>
<dbReference type="RefSeq" id="WP_138654084.1">
    <property type="nucleotide sequence ID" value="NZ_CP040637.1"/>
</dbReference>